<dbReference type="AlphaFoldDB" id="A0A9W9VEA6"/>
<dbReference type="GeneID" id="81375558"/>
<dbReference type="Proteomes" id="UP001147747">
    <property type="component" value="Unassembled WGS sequence"/>
</dbReference>
<feature type="compositionally biased region" description="Basic residues" evidence="1">
    <location>
        <begin position="1"/>
        <end position="20"/>
    </location>
</feature>
<evidence type="ECO:0000313" key="2">
    <source>
        <dbReference type="EMBL" id="KAJ5378822.1"/>
    </source>
</evidence>
<evidence type="ECO:0000256" key="1">
    <source>
        <dbReference type="SAM" id="MobiDB-lite"/>
    </source>
</evidence>
<gene>
    <name evidence="2" type="ORF">N7509_011941</name>
</gene>
<name>A0A9W9VEA6_9EURO</name>
<dbReference type="EMBL" id="JAPZBU010000011">
    <property type="protein sequence ID" value="KAJ5378822.1"/>
    <property type="molecule type" value="Genomic_DNA"/>
</dbReference>
<sequence>MARRKAKAPPKAKSMTRKQSHTSYGGLEADQLGLREKTPPPLDVSSPETDLGDGWGIPKKRKRDYNPDDGDNETITELDDKIMMDPKEYINRLEKKVEEQKELIILLDRQVGDLLYNNANTLRDACWIYWCHHRALNYSNKGIGKWKDVPSETKKVTIARLKGWVVQGDFDEIVSRMPPNFRENALLWFAQMLITKECLELFFGDSPFWYMKGAVGDDSDETGVRAFSSLPEIHDTKVSLSHSEYLFTCCRSD</sequence>
<proteinExistence type="predicted"/>
<feature type="region of interest" description="Disordered" evidence="1">
    <location>
        <begin position="1"/>
        <end position="78"/>
    </location>
</feature>
<feature type="compositionally biased region" description="Acidic residues" evidence="1">
    <location>
        <begin position="67"/>
        <end position="77"/>
    </location>
</feature>
<keyword evidence="3" id="KW-1185">Reference proteome</keyword>
<reference evidence="2" key="2">
    <citation type="journal article" date="2023" name="IMA Fungus">
        <title>Comparative genomic study of the Penicillium genus elucidates a diverse pangenome and 15 lateral gene transfer events.</title>
        <authorList>
            <person name="Petersen C."/>
            <person name="Sorensen T."/>
            <person name="Nielsen M.R."/>
            <person name="Sondergaard T.E."/>
            <person name="Sorensen J.L."/>
            <person name="Fitzpatrick D.A."/>
            <person name="Frisvad J.C."/>
            <person name="Nielsen K.L."/>
        </authorList>
    </citation>
    <scope>NUCLEOTIDE SEQUENCE</scope>
    <source>
        <strain evidence="2">IBT 29677</strain>
    </source>
</reference>
<dbReference type="OrthoDB" id="4502630at2759"/>
<accession>A0A9W9VEA6</accession>
<evidence type="ECO:0000313" key="3">
    <source>
        <dbReference type="Proteomes" id="UP001147747"/>
    </source>
</evidence>
<organism evidence="2 3">
    <name type="scientific">Penicillium cosmopolitanum</name>
    <dbReference type="NCBI Taxonomy" id="1131564"/>
    <lineage>
        <taxon>Eukaryota</taxon>
        <taxon>Fungi</taxon>
        <taxon>Dikarya</taxon>
        <taxon>Ascomycota</taxon>
        <taxon>Pezizomycotina</taxon>
        <taxon>Eurotiomycetes</taxon>
        <taxon>Eurotiomycetidae</taxon>
        <taxon>Eurotiales</taxon>
        <taxon>Aspergillaceae</taxon>
        <taxon>Penicillium</taxon>
    </lineage>
</organism>
<comment type="caution">
    <text evidence="2">The sequence shown here is derived from an EMBL/GenBank/DDBJ whole genome shotgun (WGS) entry which is preliminary data.</text>
</comment>
<protein>
    <submittedName>
        <fullName evidence="2">Uncharacterized protein</fullName>
    </submittedName>
</protein>
<reference evidence="2" key="1">
    <citation type="submission" date="2022-12" db="EMBL/GenBank/DDBJ databases">
        <authorList>
            <person name="Petersen C."/>
        </authorList>
    </citation>
    <scope>NUCLEOTIDE SEQUENCE</scope>
    <source>
        <strain evidence="2">IBT 29677</strain>
    </source>
</reference>
<dbReference type="RefSeq" id="XP_056482608.1">
    <property type="nucleotide sequence ID" value="XM_056636578.1"/>
</dbReference>